<gene>
    <name evidence="1" type="ORF">NM688_g7775</name>
</gene>
<dbReference type="Proteomes" id="UP001148662">
    <property type="component" value="Unassembled WGS sequence"/>
</dbReference>
<comment type="caution">
    <text evidence="1">The sequence shown here is derived from an EMBL/GenBank/DDBJ whole genome shotgun (WGS) entry which is preliminary data.</text>
</comment>
<name>A0ACC1S190_9APHY</name>
<accession>A0ACC1S190</accession>
<proteinExistence type="predicted"/>
<sequence>MASSSAPAVQTIRRDKDEEKILVTYFVPIDGPSLDAYASDIGGDVDDKNIAWGMRRYRRLIKEIREYLKKKLPSYSVPSLFVPLNRMPLNPNGKIDKPALPFPDTAQIAAAESRPEGAGGTPTEEAMRAIWARLLSNPPSPIPLDESFFDLGGHSILATRLIFEIRKTFVVEAPLGLVFDKPTIKELAAAVEHLRHADLGLVESHEKGPTTAKETAEISAGAHRLEYGQDFDALLPKLQASYPGVSADYWQRPLTVFLTGATGFLGAFILRELLVNESRVKKVICLVRAPSSEKALERLRDAASGRGVWEEKWVESGRLETVKGDLDQERFGLDQASWDRISGEADAIIHNGALVHWVYPYEKLRSANVLGTLTAVDLASAGKPKLFAFVSSTSAIDTDHYVELSDSLSREPNGLGGVPESDDLEGARFSLKTGYGQSKWVSEKLLFEAGRRGLAGHIIRPGYVVGDSESAVTNTDDFVWRLVKGCIQLGQVPDINNTINMVPVDHVARSVALAAVAPLPEPRSHISVLHMAAYPRPTFNDFFAALSHYGYAAERCEYLVWRRQLERHVMEAQDNALFPLLHFVLDDLPTSTKAPELNDANMRALLSPHMTQTNRTVDEELMGKYLAWLVDVGFLPAPSETGKPLPKLSNALKTRAVGRSGN</sequence>
<reference evidence="1" key="1">
    <citation type="submission" date="2022-07" db="EMBL/GenBank/DDBJ databases">
        <title>Genome Sequence of Phlebia brevispora.</title>
        <authorList>
            <person name="Buettner E."/>
        </authorList>
    </citation>
    <scope>NUCLEOTIDE SEQUENCE</scope>
    <source>
        <strain evidence="1">MPL23</strain>
    </source>
</reference>
<evidence type="ECO:0000313" key="2">
    <source>
        <dbReference type="Proteomes" id="UP001148662"/>
    </source>
</evidence>
<dbReference type="EMBL" id="JANHOG010001908">
    <property type="protein sequence ID" value="KAJ3529985.1"/>
    <property type="molecule type" value="Genomic_DNA"/>
</dbReference>
<protein>
    <submittedName>
        <fullName evidence="1">Uncharacterized protein</fullName>
    </submittedName>
</protein>
<organism evidence="1 2">
    <name type="scientific">Phlebia brevispora</name>
    <dbReference type="NCBI Taxonomy" id="194682"/>
    <lineage>
        <taxon>Eukaryota</taxon>
        <taxon>Fungi</taxon>
        <taxon>Dikarya</taxon>
        <taxon>Basidiomycota</taxon>
        <taxon>Agaricomycotina</taxon>
        <taxon>Agaricomycetes</taxon>
        <taxon>Polyporales</taxon>
        <taxon>Meruliaceae</taxon>
        <taxon>Phlebia</taxon>
    </lineage>
</organism>
<keyword evidence="2" id="KW-1185">Reference proteome</keyword>
<evidence type="ECO:0000313" key="1">
    <source>
        <dbReference type="EMBL" id="KAJ3529985.1"/>
    </source>
</evidence>